<keyword evidence="6" id="KW-0675">Receptor</keyword>
<keyword evidence="7" id="KW-1185">Reference proteome</keyword>
<evidence type="ECO:0000313" key="7">
    <source>
        <dbReference type="Proteomes" id="UP000190367"/>
    </source>
</evidence>
<dbReference type="PANTHER" id="PTHR40980:SF4">
    <property type="entry name" value="TONB-DEPENDENT RECEPTOR-LIKE BETA-BARREL DOMAIN-CONTAINING PROTEIN"/>
    <property type="match status" value="1"/>
</dbReference>
<dbReference type="Proteomes" id="UP000190367">
    <property type="component" value="Unassembled WGS sequence"/>
</dbReference>
<reference evidence="7" key="1">
    <citation type="submission" date="2017-02" db="EMBL/GenBank/DDBJ databases">
        <authorList>
            <person name="Varghese N."/>
            <person name="Submissions S."/>
        </authorList>
    </citation>
    <scope>NUCLEOTIDE SEQUENCE [LARGE SCALE GENOMIC DNA]</scope>
    <source>
        <strain evidence="7">DSM 22224</strain>
    </source>
</reference>
<dbReference type="SUPFAM" id="SSF49464">
    <property type="entry name" value="Carboxypeptidase regulatory domain-like"/>
    <property type="match status" value="1"/>
</dbReference>
<sequence length="825" mass="91208">MKSIFKAFALTAGMISAVLTSQAQNGPKVAGKVIRAGEQPVEFATVTLLKAGDSSLVKGAIADINGKYEFEQIKQGKYLIAAAAVGMNKAYSKPFEVGAGGAAVPALTMEAASKSLKAVDVTARKPFVEQKADKMVVNVESSITAAGGNAMEVLEKSPTINVDKDGNISMKGKGGVIIMIDGKPTNMSSQEVTELLKSMPASNVEQIELIANPSAKYDAAGNAGIINLKLKKNKNYGTNGSVNLGVSQGIRGRANGGINLNHRNEKVNLFGSYNYNHREQQQDLGVYRTMTNEGRYQVFDQRNISERKSDYQAVKLGMDYFIAKNHTIGVMADLARRDRQSPSNATTKIGNGSLIDSILRTHTTDNGRWQRGAYNLNYRGILDSTGKELNIDVDYARNTNEQASSIFAITRDGADKALLGSDTSRNNQPSRIEIKTAKIDYVHPLKGGAKLEAGLKTSFVTTDNDARFDSLRLGHWIMDENRSNHFIYKENVNAAYVNFSKQFKKLHVQVGLRGEQTSISGNSTSTQNQQEKVVKNDSSYFNLFPSAALTYQLNKNNTLGLTYSRRVQRPDYEELNPFEYYLDRYTKAAGNPGLRPQFSNNFEITHTFKEFLITSLGYTHTKDMMTQILEAAVDRASGDTSAVRYRYQNVAKADNFNLNISVPMPITRWWSSFTTVSVLYNMYETVVDKNNVKLSSAGFFGRTQQTFTLAKNTTAEATFFYVSPQVAEEGLFRMKSMCSLDLGVQQKVLKGKGTLKLNVTDVFNTQYFRGSFDNAGRTTALYSRNDARQVRLSFNYRFGNTNVKAARNRQTGLEAEQNRVKQGGN</sequence>
<feature type="domain" description="Outer membrane protein beta-barrel" evidence="5">
    <location>
        <begin position="382"/>
        <end position="796"/>
    </location>
</feature>
<dbReference type="InterPro" id="IPR008969">
    <property type="entry name" value="CarboxyPept-like_regulatory"/>
</dbReference>
<keyword evidence="4" id="KW-0732">Signal</keyword>
<feature type="chain" id="PRO_5012278529" evidence="4">
    <location>
        <begin position="24"/>
        <end position="825"/>
    </location>
</feature>
<evidence type="ECO:0000259" key="5">
    <source>
        <dbReference type="Pfam" id="PF14905"/>
    </source>
</evidence>
<dbReference type="Pfam" id="PF13620">
    <property type="entry name" value="CarboxypepD_reg"/>
    <property type="match status" value="1"/>
</dbReference>
<dbReference type="InterPro" id="IPR036942">
    <property type="entry name" value="Beta-barrel_TonB_sf"/>
</dbReference>
<dbReference type="Gene3D" id="2.170.130.10">
    <property type="entry name" value="TonB-dependent receptor, plug domain"/>
    <property type="match status" value="1"/>
</dbReference>
<keyword evidence="2" id="KW-0472">Membrane</keyword>
<protein>
    <submittedName>
        <fullName evidence="6">Outer membrane receptor proteins, mostly Fe transport</fullName>
    </submittedName>
</protein>
<dbReference type="Gene3D" id="2.60.40.1120">
    <property type="entry name" value="Carboxypeptidase-like, regulatory domain"/>
    <property type="match status" value="1"/>
</dbReference>
<name>A0A1T4MUE6_9BACT</name>
<feature type="signal peptide" evidence="4">
    <location>
        <begin position="1"/>
        <end position="23"/>
    </location>
</feature>
<comment type="subcellular location">
    <subcellularLocation>
        <location evidence="1">Cell outer membrane</location>
    </subcellularLocation>
</comment>
<dbReference type="OrthoDB" id="905812at2"/>
<dbReference type="EMBL" id="FUWZ01000001">
    <property type="protein sequence ID" value="SJZ70730.1"/>
    <property type="molecule type" value="Genomic_DNA"/>
</dbReference>
<gene>
    <name evidence="6" type="ORF">SAMN04488128_1011286</name>
</gene>
<dbReference type="STRING" id="634771.SAMN04488128_1011286"/>
<dbReference type="SUPFAM" id="SSF56935">
    <property type="entry name" value="Porins"/>
    <property type="match status" value="1"/>
</dbReference>
<dbReference type="PANTHER" id="PTHR40980">
    <property type="entry name" value="PLUG DOMAIN-CONTAINING PROTEIN"/>
    <property type="match status" value="1"/>
</dbReference>
<dbReference type="InterPro" id="IPR041700">
    <property type="entry name" value="OMP_b-brl_3"/>
</dbReference>
<dbReference type="RefSeq" id="WP_078667897.1">
    <property type="nucleotide sequence ID" value="NZ_FUWZ01000001.1"/>
</dbReference>
<organism evidence="6 7">
    <name type="scientific">Chitinophaga eiseniae</name>
    <dbReference type="NCBI Taxonomy" id="634771"/>
    <lineage>
        <taxon>Bacteria</taxon>
        <taxon>Pseudomonadati</taxon>
        <taxon>Bacteroidota</taxon>
        <taxon>Chitinophagia</taxon>
        <taxon>Chitinophagales</taxon>
        <taxon>Chitinophagaceae</taxon>
        <taxon>Chitinophaga</taxon>
    </lineage>
</organism>
<evidence type="ECO:0000256" key="1">
    <source>
        <dbReference type="ARBA" id="ARBA00004442"/>
    </source>
</evidence>
<evidence type="ECO:0000256" key="4">
    <source>
        <dbReference type="SAM" id="SignalP"/>
    </source>
</evidence>
<dbReference type="AlphaFoldDB" id="A0A1T4MUE6"/>
<evidence type="ECO:0000313" key="6">
    <source>
        <dbReference type="EMBL" id="SJZ70730.1"/>
    </source>
</evidence>
<dbReference type="Gene3D" id="2.40.170.20">
    <property type="entry name" value="TonB-dependent receptor, beta-barrel domain"/>
    <property type="match status" value="1"/>
</dbReference>
<evidence type="ECO:0000256" key="3">
    <source>
        <dbReference type="ARBA" id="ARBA00023237"/>
    </source>
</evidence>
<proteinExistence type="predicted"/>
<dbReference type="GO" id="GO:0009279">
    <property type="term" value="C:cell outer membrane"/>
    <property type="evidence" value="ECO:0007669"/>
    <property type="project" value="UniProtKB-SubCell"/>
</dbReference>
<keyword evidence="3" id="KW-0998">Cell outer membrane</keyword>
<dbReference type="Pfam" id="PF14905">
    <property type="entry name" value="OMP_b-brl_3"/>
    <property type="match status" value="1"/>
</dbReference>
<accession>A0A1T4MUE6</accession>
<evidence type="ECO:0000256" key="2">
    <source>
        <dbReference type="ARBA" id="ARBA00023136"/>
    </source>
</evidence>
<dbReference type="InterPro" id="IPR037066">
    <property type="entry name" value="Plug_dom_sf"/>
</dbReference>